<dbReference type="RefSeq" id="WP_235808802.1">
    <property type="nucleotide sequence ID" value="NZ_CANKXR010000011.1"/>
</dbReference>
<proteinExistence type="predicted"/>
<dbReference type="SUPFAM" id="SSF51726">
    <property type="entry name" value="UROD/MetE-like"/>
    <property type="match status" value="1"/>
</dbReference>
<dbReference type="PANTHER" id="PTHR43844">
    <property type="entry name" value="METHIONINE SYNTHASE"/>
    <property type="match status" value="1"/>
</dbReference>
<dbReference type="GO" id="GO:0008270">
    <property type="term" value="F:zinc ion binding"/>
    <property type="evidence" value="ECO:0007669"/>
    <property type="project" value="InterPro"/>
</dbReference>
<name>A0A0M7A359_9HYPH</name>
<dbReference type="Pfam" id="PF01717">
    <property type="entry name" value="Meth_synt_2"/>
    <property type="match status" value="1"/>
</dbReference>
<feature type="domain" description="Cobalamin-independent methionine synthase MetE C-terminal/archaeal" evidence="1">
    <location>
        <begin position="192"/>
        <end position="370"/>
    </location>
</feature>
<reference evidence="3" key="1">
    <citation type="submission" date="2015-07" db="EMBL/GenBank/DDBJ databases">
        <authorList>
            <person name="Rodrigo-Torres Lidia"/>
            <person name="Arahal R.David."/>
        </authorList>
    </citation>
    <scope>NUCLEOTIDE SEQUENCE [LARGE SCALE GENOMIC DNA]</scope>
    <source>
        <strain evidence="3">CECT 5096</strain>
    </source>
</reference>
<dbReference type="Proteomes" id="UP000049983">
    <property type="component" value="Unassembled WGS sequence"/>
</dbReference>
<dbReference type="EMBL" id="CXWC01000006">
    <property type="protein sequence ID" value="CTQ69498.1"/>
    <property type="molecule type" value="Genomic_DNA"/>
</dbReference>
<gene>
    <name evidence="2" type="ORF">LA5096_02160</name>
</gene>
<evidence type="ECO:0000313" key="3">
    <source>
        <dbReference type="Proteomes" id="UP000049983"/>
    </source>
</evidence>
<dbReference type="CDD" id="cd03311">
    <property type="entry name" value="CIMS_C_terminal_like"/>
    <property type="match status" value="1"/>
</dbReference>
<dbReference type="GO" id="GO:0009086">
    <property type="term" value="P:methionine biosynthetic process"/>
    <property type="evidence" value="ECO:0007669"/>
    <property type="project" value="InterPro"/>
</dbReference>
<sequence length="400" mass="43617">MGTTHLKKTRGTAEILPDTPGEIMSNIDVTHVGSLPRTQKVVDFIFAREKGEDYDEAAFDAAMAAAVSETVRKQVDAGVTVVSDGETSKISYATYVKDRYTGFSGDSPRNAPADLKLYPGFLKRIAESGGTPQYARPMCTGEVRSKGQGELVKDIRHLKGAMSEHGAQHGFMNAASPGVISLFLQNDYYPTREAYLQALADVMKTEYETIVASGLKLQLDCPDLALSRHMLFTDLSDEEFLKIAAGHVEALNHALQNIDPANVRIHICWGNYEGPHVCDISMDKVFSTLMSARARYVLFETSNPRHAHEWTVFRDRRSEIPDDKVLVPGVVDTTTNFVEHPEVVAQRLDRFVGIVGADRVIAGSDCGFGTFAGYGAVDPEIAFAKLKALADGAAIAGERA</sequence>
<organism evidence="2 3">
    <name type="scientific">Roseibium album</name>
    <dbReference type="NCBI Taxonomy" id="311410"/>
    <lineage>
        <taxon>Bacteria</taxon>
        <taxon>Pseudomonadati</taxon>
        <taxon>Pseudomonadota</taxon>
        <taxon>Alphaproteobacteria</taxon>
        <taxon>Hyphomicrobiales</taxon>
        <taxon>Stappiaceae</taxon>
        <taxon>Roseibium</taxon>
    </lineage>
</organism>
<protein>
    <submittedName>
        <fullName evidence="2">Methionine synthase</fullName>
    </submittedName>
</protein>
<dbReference type="Gene3D" id="3.20.20.210">
    <property type="match status" value="1"/>
</dbReference>
<dbReference type="GeneID" id="97669553"/>
<dbReference type="InterPro" id="IPR038071">
    <property type="entry name" value="UROD/MetE-like_sf"/>
</dbReference>
<evidence type="ECO:0000259" key="1">
    <source>
        <dbReference type="Pfam" id="PF01717"/>
    </source>
</evidence>
<dbReference type="PANTHER" id="PTHR43844:SF2">
    <property type="entry name" value="SYNTHASE, VITAMIN-B12 INDEPENDENT, PUTATIVE (AFU_ORTHOLOGUE AFUA_3G12060)-RELATED"/>
    <property type="match status" value="1"/>
</dbReference>
<evidence type="ECO:0000313" key="2">
    <source>
        <dbReference type="EMBL" id="CTQ69498.1"/>
    </source>
</evidence>
<dbReference type="STRING" id="311410.LA5095_05934"/>
<keyword evidence="3" id="KW-1185">Reference proteome</keyword>
<dbReference type="GO" id="GO:0003871">
    <property type="term" value="F:5-methyltetrahydropteroyltriglutamate-homocysteine S-methyltransferase activity"/>
    <property type="evidence" value="ECO:0007669"/>
    <property type="project" value="InterPro"/>
</dbReference>
<dbReference type="AlphaFoldDB" id="A0A0M7A359"/>
<accession>A0A0M7A359</accession>
<dbReference type="InterPro" id="IPR002629">
    <property type="entry name" value="Met_Synth_C/arc"/>
</dbReference>